<evidence type="ECO:0000313" key="1">
    <source>
        <dbReference type="EMBL" id="KAF0755835.1"/>
    </source>
</evidence>
<name>A0A6A5A9I4_APHAT</name>
<protein>
    <recommendedName>
        <fullName evidence="3">Amino acid permease/ SLC12A domain-containing protein</fullName>
    </recommendedName>
</protein>
<proteinExistence type="predicted"/>
<sequence>MSVVFLIQDKAAILRANFHADYPDVSVAGATVPGSLSTALFFGTCTAMLGISGFETSAQFVEDQAPGVFPKTLRVLPTTYYYLYY</sequence>
<dbReference type="EMBL" id="VJMI01010407">
    <property type="protein sequence ID" value="KAF0755835.1"/>
    <property type="molecule type" value="Genomic_DNA"/>
</dbReference>
<accession>A0A6A5A9I4</accession>
<evidence type="ECO:0000313" key="2">
    <source>
        <dbReference type="Proteomes" id="UP000469452"/>
    </source>
</evidence>
<dbReference type="Proteomes" id="UP000469452">
    <property type="component" value="Unassembled WGS sequence"/>
</dbReference>
<reference evidence="1 2" key="1">
    <citation type="submission" date="2019-06" db="EMBL/GenBank/DDBJ databases">
        <title>Genomics analysis of Aphanomyces spp. identifies a new class of oomycete effector associated with host adaptation.</title>
        <authorList>
            <person name="Gaulin E."/>
        </authorList>
    </citation>
    <scope>NUCLEOTIDE SEQUENCE [LARGE SCALE GENOMIC DNA]</scope>
    <source>
        <strain evidence="1 2">E</strain>
    </source>
</reference>
<dbReference type="AlphaFoldDB" id="A0A6A5A9I4"/>
<organism evidence="1 2">
    <name type="scientific">Aphanomyces astaci</name>
    <name type="common">Crayfish plague agent</name>
    <dbReference type="NCBI Taxonomy" id="112090"/>
    <lineage>
        <taxon>Eukaryota</taxon>
        <taxon>Sar</taxon>
        <taxon>Stramenopiles</taxon>
        <taxon>Oomycota</taxon>
        <taxon>Saprolegniomycetes</taxon>
        <taxon>Saprolegniales</taxon>
        <taxon>Verrucalvaceae</taxon>
        <taxon>Aphanomyces</taxon>
    </lineage>
</organism>
<gene>
    <name evidence="1" type="ORF">AaE_004838</name>
</gene>
<evidence type="ECO:0008006" key="3">
    <source>
        <dbReference type="Google" id="ProtNLM"/>
    </source>
</evidence>
<comment type="caution">
    <text evidence="1">The sequence shown here is derived from an EMBL/GenBank/DDBJ whole genome shotgun (WGS) entry which is preliminary data.</text>
</comment>